<reference evidence="1 2" key="1">
    <citation type="submission" date="2021-06" db="EMBL/GenBank/DDBJ databases">
        <authorList>
            <person name="Palmer J.M."/>
        </authorList>
    </citation>
    <scope>NUCLEOTIDE SEQUENCE [LARGE SCALE GENOMIC DNA]</scope>
    <source>
        <strain evidence="1 2">GA_2019</strain>
        <tissue evidence="1">Muscle</tissue>
    </source>
</reference>
<dbReference type="EMBL" id="JAHRIO010050559">
    <property type="protein sequence ID" value="MEQ2174671.1"/>
    <property type="molecule type" value="Genomic_DNA"/>
</dbReference>
<dbReference type="Proteomes" id="UP001476798">
    <property type="component" value="Unassembled WGS sequence"/>
</dbReference>
<accession>A0ABV0NUG5</accession>
<feature type="non-terminal residue" evidence="1">
    <location>
        <position position="1"/>
    </location>
</feature>
<name>A0ABV0NUG5_9TELE</name>
<protein>
    <submittedName>
        <fullName evidence="1">Uncharacterized protein</fullName>
    </submittedName>
</protein>
<keyword evidence="2" id="KW-1185">Reference proteome</keyword>
<proteinExistence type="predicted"/>
<evidence type="ECO:0000313" key="1">
    <source>
        <dbReference type="EMBL" id="MEQ2174671.1"/>
    </source>
</evidence>
<evidence type="ECO:0000313" key="2">
    <source>
        <dbReference type="Proteomes" id="UP001476798"/>
    </source>
</evidence>
<gene>
    <name evidence="1" type="ORF">GOODEAATRI_010131</name>
</gene>
<sequence length="149" mass="16683">TWLKKPNTSAITQPAVCVLTELHHREHLKHLIIPPPDDYVAELRTSLTAGRAESLGCECLETKTDEKLWTSAWMEVGFKCLLHISPSPSSSPALFSRCHCLFGFFSLVAYLVREVDFIKDATTSAQRRTGNSDSFISSLWSNSLTHFLS</sequence>
<comment type="caution">
    <text evidence="1">The sequence shown here is derived from an EMBL/GenBank/DDBJ whole genome shotgun (WGS) entry which is preliminary data.</text>
</comment>
<organism evidence="1 2">
    <name type="scientific">Goodea atripinnis</name>
    <dbReference type="NCBI Taxonomy" id="208336"/>
    <lineage>
        <taxon>Eukaryota</taxon>
        <taxon>Metazoa</taxon>
        <taxon>Chordata</taxon>
        <taxon>Craniata</taxon>
        <taxon>Vertebrata</taxon>
        <taxon>Euteleostomi</taxon>
        <taxon>Actinopterygii</taxon>
        <taxon>Neopterygii</taxon>
        <taxon>Teleostei</taxon>
        <taxon>Neoteleostei</taxon>
        <taxon>Acanthomorphata</taxon>
        <taxon>Ovalentaria</taxon>
        <taxon>Atherinomorphae</taxon>
        <taxon>Cyprinodontiformes</taxon>
        <taxon>Goodeidae</taxon>
        <taxon>Goodea</taxon>
    </lineage>
</organism>